<evidence type="ECO:0000256" key="1">
    <source>
        <dbReference type="SAM" id="Phobius"/>
    </source>
</evidence>
<name>A0A6N3E634_9FIRM</name>
<organism evidence="2">
    <name type="scientific">Veillonella ratti</name>
    <dbReference type="NCBI Taxonomy" id="103892"/>
    <lineage>
        <taxon>Bacteria</taxon>
        <taxon>Bacillati</taxon>
        <taxon>Bacillota</taxon>
        <taxon>Negativicutes</taxon>
        <taxon>Veillonellales</taxon>
        <taxon>Veillonellaceae</taxon>
        <taxon>Veillonella</taxon>
    </lineage>
</organism>
<gene>
    <name evidence="2" type="ORF">VRLFYP33_01837</name>
</gene>
<dbReference type="AlphaFoldDB" id="A0A6N3E634"/>
<proteinExistence type="predicted"/>
<reference evidence="2" key="1">
    <citation type="submission" date="2019-11" db="EMBL/GenBank/DDBJ databases">
        <authorList>
            <person name="Feng L."/>
        </authorList>
    </citation>
    <scope>NUCLEOTIDE SEQUENCE</scope>
    <source>
        <strain evidence="2">VrattiLFYP33</strain>
    </source>
</reference>
<accession>A0A6N3E634</accession>
<keyword evidence="1" id="KW-1133">Transmembrane helix</keyword>
<feature type="transmembrane region" description="Helical" evidence="1">
    <location>
        <begin position="33"/>
        <end position="53"/>
    </location>
</feature>
<dbReference type="RefSeq" id="WP_021842525.1">
    <property type="nucleotide sequence ID" value="NZ_CACRUX010000066.1"/>
</dbReference>
<sequence length="199" mass="22624">MEIKKYFISQRIFGREYRLLIKRGNSGFLLGELLISTTVICIAMGALLSLMLVSLQWAQRWQIENEVLLESMTIRLTIVNFTKRADKTVTVGRTGQYILYDGVRWFGIEGTEARRVLSDGQKQALSSPTISPSWGRLIVTPLIGGKSFEQFLPKSPIHMNWQVEVKGTPNTMNANQYKIGTDITVLPNLDYFQYSPTRS</sequence>
<dbReference type="EMBL" id="CACRUX010000066">
    <property type="protein sequence ID" value="VYU36152.1"/>
    <property type="molecule type" value="Genomic_DNA"/>
</dbReference>
<keyword evidence="1" id="KW-0812">Transmembrane</keyword>
<evidence type="ECO:0000313" key="2">
    <source>
        <dbReference type="EMBL" id="VYU36152.1"/>
    </source>
</evidence>
<protein>
    <submittedName>
        <fullName evidence="2">Uncharacterized protein</fullName>
    </submittedName>
</protein>
<keyword evidence="1" id="KW-0472">Membrane</keyword>